<evidence type="ECO:0000256" key="8">
    <source>
        <dbReference type="ARBA" id="ARBA00022840"/>
    </source>
</evidence>
<keyword evidence="7 11" id="KW-0547">Nucleotide-binding</keyword>
<dbReference type="UniPathway" id="UPA00253">
    <property type="reaction ID" value="UER00332"/>
</dbReference>
<accession>A0A1G7BEM2</accession>
<evidence type="ECO:0000256" key="5">
    <source>
        <dbReference type="ARBA" id="ARBA00022679"/>
    </source>
</evidence>
<dbReference type="STRING" id="591205.SAMN05421538_10562"/>
<proteinExistence type="inferred from homology"/>
<evidence type="ECO:0000259" key="12">
    <source>
        <dbReference type="Pfam" id="PF01467"/>
    </source>
</evidence>
<evidence type="ECO:0000256" key="1">
    <source>
        <dbReference type="ARBA" id="ARBA00002324"/>
    </source>
</evidence>
<keyword evidence="14" id="KW-1185">Reference proteome</keyword>
<dbReference type="SUPFAM" id="SSF52374">
    <property type="entry name" value="Nucleotidylyl transferase"/>
    <property type="match status" value="1"/>
</dbReference>
<comment type="function">
    <text evidence="1 11">Catalyzes the reversible adenylation of nicotinate mononucleotide (NaMN) to nicotinic acid adenine dinucleotide (NaAD).</text>
</comment>
<evidence type="ECO:0000256" key="2">
    <source>
        <dbReference type="ARBA" id="ARBA00005019"/>
    </source>
</evidence>
<dbReference type="GO" id="GO:0009435">
    <property type="term" value="P:NAD+ biosynthetic process"/>
    <property type="evidence" value="ECO:0007669"/>
    <property type="project" value="UniProtKB-UniRule"/>
</dbReference>
<dbReference type="EMBL" id="FNAH01000005">
    <property type="protein sequence ID" value="SDE25170.1"/>
    <property type="molecule type" value="Genomic_DNA"/>
</dbReference>
<evidence type="ECO:0000256" key="9">
    <source>
        <dbReference type="ARBA" id="ARBA00023027"/>
    </source>
</evidence>
<evidence type="ECO:0000256" key="10">
    <source>
        <dbReference type="ARBA" id="ARBA00048721"/>
    </source>
</evidence>
<organism evidence="13 14">
    <name type="scientific">Paracoccus isoporae</name>
    <dbReference type="NCBI Taxonomy" id="591205"/>
    <lineage>
        <taxon>Bacteria</taxon>
        <taxon>Pseudomonadati</taxon>
        <taxon>Pseudomonadota</taxon>
        <taxon>Alphaproteobacteria</taxon>
        <taxon>Rhodobacterales</taxon>
        <taxon>Paracoccaceae</taxon>
        <taxon>Paracoccus</taxon>
    </lineage>
</organism>
<keyword evidence="8 11" id="KW-0067">ATP-binding</keyword>
<dbReference type="RefSeq" id="WP_090523272.1">
    <property type="nucleotide sequence ID" value="NZ_FNAH01000005.1"/>
</dbReference>
<dbReference type="GO" id="GO:0004515">
    <property type="term" value="F:nicotinate-nucleotide adenylyltransferase activity"/>
    <property type="evidence" value="ECO:0007669"/>
    <property type="project" value="UniProtKB-UniRule"/>
</dbReference>
<keyword evidence="6 11" id="KW-0548">Nucleotidyltransferase</keyword>
<dbReference type="PANTHER" id="PTHR39321">
    <property type="entry name" value="NICOTINATE-NUCLEOTIDE ADENYLYLTRANSFERASE-RELATED"/>
    <property type="match status" value="1"/>
</dbReference>
<feature type="domain" description="Cytidyltransferase-like" evidence="12">
    <location>
        <begin position="16"/>
        <end position="194"/>
    </location>
</feature>
<dbReference type="InterPro" id="IPR004821">
    <property type="entry name" value="Cyt_trans-like"/>
</dbReference>
<evidence type="ECO:0000256" key="4">
    <source>
        <dbReference type="ARBA" id="ARBA00022642"/>
    </source>
</evidence>
<evidence type="ECO:0000313" key="14">
    <source>
        <dbReference type="Proteomes" id="UP000199344"/>
    </source>
</evidence>
<protein>
    <recommendedName>
        <fullName evidence="11">Probable nicotinate-nucleotide adenylyltransferase</fullName>
        <ecNumber evidence="11">2.7.7.18</ecNumber>
    </recommendedName>
    <alternativeName>
        <fullName evidence="11">Deamido-NAD(+) diphosphorylase</fullName>
    </alternativeName>
    <alternativeName>
        <fullName evidence="11">Deamido-NAD(+) pyrophosphorylase</fullName>
    </alternativeName>
    <alternativeName>
        <fullName evidence="11">Nicotinate mononucleotide adenylyltransferase</fullName>
        <shortName evidence="11">NaMN adenylyltransferase</shortName>
    </alternativeName>
</protein>
<dbReference type="AlphaFoldDB" id="A0A1G7BEM2"/>
<dbReference type="HAMAP" id="MF_00244">
    <property type="entry name" value="NaMN_adenylyltr"/>
    <property type="match status" value="1"/>
</dbReference>
<name>A0A1G7BEM2_9RHOB</name>
<evidence type="ECO:0000256" key="6">
    <source>
        <dbReference type="ARBA" id="ARBA00022695"/>
    </source>
</evidence>
<dbReference type="Proteomes" id="UP000199344">
    <property type="component" value="Unassembled WGS sequence"/>
</dbReference>
<dbReference type="NCBIfam" id="TIGR00482">
    <property type="entry name" value="nicotinate (nicotinamide) nucleotide adenylyltransferase"/>
    <property type="match status" value="1"/>
</dbReference>
<dbReference type="OrthoDB" id="5295945at2"/>
<dbReference type="Pfam" id="PF01467">
    <property type="entry name" value="CTP_transf_like"/>
    <property type="match status" value="1"/>
</dbReference>
<gene>
    <name evidence="11" type="primary">nadD</name>
    <name evidence="13" type="ORF">SAMN05421538_10562</name>
</gene>
<dbReference type="InterPro" id="IPR014729">
    <property type="entry name" value="Rossmann-like_a/b/a_fold"/>
</dbReference>
<dbReference type="GO" id="GO:0005524">
    <property type="term" value="F:ATP binding"/>
    <property type="evidence" value="ECO:0007669"/>
    <property type="project" value="UniProtKB-KW"/>
</dbReference>
<keyword evidence="4 11" id="KW-0662">Pyridine nucleotide biosynthesis</keyword>
<reference evidence="13 14" key="1">
    <citation type="submission" date="2016-10" db="EMBL/GenBank/DDBJ databases">
        <authorList>
            <person name="de Groot N.N."/>
        </authorList>
    </citation>
    <scope>NUCLEOTIDE SEQUENCE [LARGE SCALE GENOMIC DNA]</scope>
    <source>
        <strain evidence="13 14">DSM 22220</strain>
    </source>
</reference>
<dbReference type="NCBIfam" id="TIGR00125">
    <property type="entry name" value="cyt_tran_rel"/>
    <property type="match status" value="1"/>
</dbReference>
<keyword evidence="5 11" id="KW-0808">Transferase</keyword>
<dbReference type="CDD" id="cd02165">
    <property type="entry name" value="NMNAT"/>
    <property type="match status" value="1"/>
</dbReference>
<dbReference type="Gene3D" id="3.40.50.620">
    <property type="entry name" value="HUPs"/>
    <property type="match status" value="1"/>
</dbReference>
<dbReference type="EC" id="2.7.7.18" evidence="11"/>
<evidence type="ECO:0000256" key="3">
    <source>
        <dbReference type="ARBA" id="ARBA00009014"/>
    </source>
</evidence>
<keyword evidence="9 11" id="KW-0520">NAD</keyword>
<comment type="catalytic activity">
    <reaction evidence="10 11">
        <text>nicotinate beta-D-ribonucleotide + ATP + H(+) = deamido-NAD(+) + diphosphate</text>
        <dbReference type="Rhea" id="RHEA:22860"/>
        <dbReference type="ChEBI" id="CHEBI:15378"/>
        <dbReference type="ChEBI" id="CHEBI:30616"/>
        <dbReference type="ChEBI" id="CHEBI:33019"/>
        <dbReference type="ChEBI" id="CHEBI:57502"/>
        <dbReference type="ChEBI" id="CHEBI:58437"/>
        <dbReference type="EC" id="2.7.7.18"/>
    </reaction>
</comment>
<dbReference type="NCBIfam" id="NF000843">
    <property type="entry name" value="PRK00071.2-2"/>
    <property type="match status" value="1"/>
</dbReference>
<comment type="pathway">
    <text evidence="2 11">Cofactor biosynthesis; NAD(+) biosynthesis; deamido-NAD(+) from nicotinate D-ribonucleotide: step 1/1.</text>
</comment>
<evidence type="ECO:0000256" key="11">
    <source>
        <dbReference type="HAMAP-Rule" id="MF_00244"/>
    </source>
</evidence>
<sequence length="215" mass="23843">MRQGFPIAAPGQRIGLLGGSFDPAHEGHVRLTEEALKRFGLDRVWWLVTPGNPLKSRQPAPLAERVAHASRVMDDPRVVVTGIEARLNTRLTVETIAALQRLYPQQRFVWLMGSDNLVQFGQWERWREIAARVPIGVLARPGTRLRARLSKAARIMARDRLPEDESERLGGAVPPAWVMVNMPMSNASSTAIRAARINRQDAARAAGDGTPPDRP</sequence>
<dbReference type="PANTHER" id="PTHR39321:SF3">
    <property type="entry name" value="PHOSPHOPANTETHEINE ADENYLYLTRANSFERASE"/>
    <property type="match status" value="1"/>
</dbReference>
<dbReference type="InterPro" id="IPR005248">
    <property type="entry name" value="NadD/NMNAT"/>
</dbReference>
<evidence type="ECO:0000313" key="13">
    <source>
        <dbReference type="EMBL" id="SDE25170.1"/>
    </source>
</evidence>
<comment type="similarity">
    <text evidence="3 11">Belongs to the NadD family.</text>
</comment>
<evidence type="ECO:0000256" key="7">
    <source>
        <dbReference type="ARBA" id="ARBA00022741"/>
    </source>
</evidence>